<feature type="compositionally biased region" description="Low complexity" evidence="1">
    <location>
        <begin position="309"/>
        <end position="327"/>
    </location>
</feature>
<feature type="region of interest" description="Disordered" evidence="1">
    <location>
        <begin position="221"/>
        <end position="394"/>
    </location>
</feature>
<dbReference type="PANTHER" id="PTHR46148:SF57">
    <property type="entry name" value="OS12G0499874 PROTEIN"/>
    <property type="match status" value="1"/>
</dbReference>
<feature type="compositionally biased region" description="Polar residues" evidence="1">
    <location>
        <begin position="384"/>
        <end position="394"/>
    </location>
</feature>
<keyword evidence="4" id="KW-1185">Reference proteome</keyword>
<name>A0AAQ3U8L1_PASNO</name>
<accession>A0AAQ3U8L1</accession>
<evidence type="ECO:0000313" key="4">
    <source>
        <dbReference type="Proteomes" id="UP001341281"/>
    </source>
</evidence>
<gene>
    <name evidence="3" type="ORF">U9M48_032054</name>
</gene>
<dbReference type="Proteomes" id="UP001341281">
    <property type="component" value="Chromosome 07"/>
</dbReference>
<dbReference type="InterPro" id="IPR056924">
    <property type="entry name" value="SH3_Tf2-1"/>
</dbReference>
<dbReference type="PANTHER" id="PTHR46148">
    <property type="entry name" value="CHROMO DOMAIN-CONTAINING PROTEIN"/>
    <property type="match status" value="1"/>
</dbReference>
<feature type="compositionally biased region" description="Low complexity" evidence="1">
    <location>
        <begin position="250"/>
        <end position="263"/>
    </location>
</feature>
<dbReference type="Gene3D" id="3.30.420.10">
    <property type="entry name" value="Ribonuclease H-like superfamily/Ribonuclease H"/>
    <property type="match status" value="1"/>
</dbReference>
<dbReference type="AlphaFoldDB" id="A0AAQ3U8L1"/>
<feature type="compositionally biased region" description="Pro residues" evidence="1">
    <location>
        <begin position="287"/>
        <end position="296"/>
    </location>
</feature>
<organism evidence="3 4">
    <name type="scientific">Paspalum notatum var. saurae</name>
    <dbReference type="NCBI Taxonomy" id="547442"/>
    <lineage>
        <taxon>Eukaryota</taxon>
        <taxon>Viridiplantae</taxon>
        <taxon>Streptophyta</taxon>
        <taxon>Embryophyta</taxon>
        <taxon>Tracheophyta</taxon>
        <taxon>Spermatophyta</taxon>
        <taxon>Magnoliopsida</taxon>
        <taxon>Liliopsida</taxon>
        <taxon>Poales</taxon>
        <taxon>Poaceae</taxon>
        <taxon>PACMAD clade</taxon>
        <taxon>Panicoideae</taxon>
        <taxon>Andropogonodae</taxon>
        <taxon>Paspaleae</taxon>
        <taxon>Paspalinae</taxon>
        <taxon>Paspalum</taxon>
    </lineage>
</organism>
<evidence type="ECO:0000313" key="3">
    <source>
        <dbReference type="EMBL" id="WVZ85097.1"/>
    </source>
</evidence>
<feature type="domain" description="Tf2-1-like SH3-like" evidence="2">
    <location>
        <begin position="103"/>
        <end position="166"/>
    </location>
</feature>
<feature type="compositionally biased region" description="Basic residues" evidence="1">
    <location>
        <begin position="297"/>
        <end position="308"/>
    </location>
</feature>
<protein>
    <recommendedName>
        <fullName evidence="2">Tf2-1-like SH3-like domain-containing protein</fullName>
    </recommendedName>
</protein>
<dbReference type="EMBL" id="CP144751">
    <property type="protein sequence ID" value="WVZ85097.1"/>
    <property type="molecule type" value="Genomic_DNA"/>
</dbReference>
<evidence type="ECO:0000256" key="1">
    <source>
        <dbReference type="SAM" id="MobiDB-lite"/>
    </source>
</evidence>
<dbReference type="InterPro" id="IPR036397">
    <property type="entry name" value="RNaseH_sf"/>
</dbReference>
<evidence type="ECO:0000259" key="2">
    <source>
        <dbReference type="Pfam" id="PF24626"/>
    </source>
</evidence>
<reference evidence="3 4" key="1">
    <citation type="submission" date="2024-02" db="EMBL/GenBank/DDBJ databases">
        <title>High-quality chromosome-scale genome assembly of Pensacola bahiagrass (Paspalum notatum Flugge var. saurae).</title>
        <authorList>
            <person name="Vega J.M."/>
            <person name="Podio M."/>
            <person name="Orjuela J."/>
            <person name="Siena L.A."/>
            <person name="Pessino S.C."/>
            <person name="Combes M.C."/>
            <person name="Mariac C."/>
            <person name="Albertini E."/>
            <person name="Pupilli F."/>
            <person name="Ortiz J.P.A."/>
            <person name="Leblanc O."/>
        </authorList>
    </citation>
    <scope>NUCLEOTIDE SEQUENCE [LARGE SCALE GENOMIC DNA]</scope>
    <source>
        <strain evidence="3">R1</strain>
        <tissue evidence="3">Leaf</tissue>
    </source>
</reference>
<dbReference type="GO" id="GO:0003676">
    <property type="term" value="F:nucleic acid binding"/>
    <property type="evidence" value="ECO:0007669"/>
    <property type="project" value="InterPro"/>
</dbReference>
<dbReference type="Pfam" id="PF24626">
    <property type="entry name" value="SH3_Tf2-1"/>
    <property type="match status" value="1"/>
</dbReference>
<sequence length="394" mass="44024">MLRACAIQYGTGWDKSLPYAEFSYNNGYQAGLKKSPFEALYGEGAGHRYFGTKRERSGCSDPTLSRRLNSEIKMVCENLRVARSRRKSYADVRREDLTFKVDDFVYLKVSPMRGIRRFNMKGKLAPRYIGPFKIVERKGEVAYKLELPPNLSGIHNVFHVSQLKKCLRVPEEQAPLEGLDVQEDLTYTEHPVKILEASERVTRNRRVKMCECGGNITRRMRQLGKRGGVESNLSWNSKSKEKKKKREPGRPAGPADRPAQLPRPLSPPGPGPATRRPAPSRLGPGPTGRPAPPPPRRAVRPTGPRRRLPLSASRPTGGPHLSLPSSSSRREHRTFLLCSGHASASPAGKPNPRPLSPFLKRPQSNPAIPAPFVGDEEQQFEGVEQQTQDQFEQG</sequence>
<feature type="compositionally biased region" description="Low complexity" evidence="1">
    <location>
        <begin position="272"/>
        <end position="284"/>
    </location>
</feature>
<feature type="non-terminal residue" evidence="3">
    <location>
        <position position="394"/>
    </location>
</feature>
<proteinExistence type="predicted"/>